<evidence type="ECO:0000313" key="6">
    <source>
        <dbReference type="Proteomes" id="UP000025748"/>
    </source>
</evidence>
<comment type="similarity">
    <text evidence="2">Belongs to the fimbrial protein family.</text>
</comment>
<evidence type="ECO:0000256" key="3">
    <source>
        <dbReference type="ARBA" id="ARBA00022729"/>
    </source>
</evidence>
<evidence type="ECO:0000256" key="4">
    <source>
        <dbReference type="ARBA" id="ARBA00023263"/>
    </source>
</evidence>
<comment type="subcellular location">
    <subcellularLocation>
        <location evidence="1">Fimbrium</location>
    </subcellularLocation>
</comment>
<dbReference type="InterPro" id="IPR008966">
    <property type="entry name" value="Adhesion_dom_sf"/>
</dbReference>
<keyword evidence="4" id="KW-0281">Fimbrium</keyword>
<dbReference type="Proteomes" id="UP000025748">
    <property type="component" value="Unassembled WGS sequence"/>
</dbReference>
<evidence type="ECO:0000313" key="5">
    <source>
        <dbReference type="EMBL" id="KCB22983.1"/>
    </source>
</evidence>
<protein>
    <submittedName>
        <fullName evidence="5">Fimbrial protein</fullName>
    </submittedName>
</protein>
<comment type="caution">
    <text evidence="5">The sequence shown here is derived from an EMBL/GenBank/DDBJ whole genome shotgun (WGS) entry which is preliminary data.</text>
</comment>
<dbReference type="Gene3D" id="2.60.40.1090">
    <property type="entry name" value="Fimbrial-type adhesion domain"/>
    <property type="match status" value="1"/>
</dbReference>
<sequence length="277" mass="29131">MARTAWRGYAACWADRPVSDPEWGGPLGRPGFHGDFPLFPSRAPGRLGAHENTIPRQTALCNPQSAIRNPQSAIECVKIAAASLAVAGAMGLPSAHAADGTITITGEITDTTCKIESKDPPHDLMVTLPKISSKTLKNVNDTAGATVFAIRITDCPEDLSGSVKLYFEPGPTTDYGTGNLIAYAEAAPANAASSIPDRSGATVFNNVQIQLANLDGSPIMLGKSVAEQAVQGVPLSNGSGDTKQATLRYLARYIRTSDNAITAGKLLTYVQYTVVYP</sequence>
<accession>A0ABR4QYT4</accession>
<keyword evidence="3" id="KW-0732">Signal</keyword>
<dbReference type="PANTHER" id="PTHR33420">
    <property type="entry name" value="FIMBRIAL SUBUNIT ELFA-RELATED"/>
    <property type="match status" value="1"/>
</dbReference>
<dbReference type="SUPFAM" id="SSF49401">
    <property type="entry name" value="Bacterial adhesins"/>
    <property type="match status" value="1"/>
</dbReference>
<dbReference type="EMBL" id="JHEM01000022">
    <property type="protein sequence ID" value="KCB22983.1"/>
    <property type="molecule type" value="Genomic_DNA"/>
</dbReference>
<dbReference type="InterPro" id="IPR036937">
    <property type="entry name" value="Adhesion_dom_fimbrial_sf"/>
</dbReference>
<dbReference type="PANTHER" id="PTHR33420:SF3">
    <property type="entry name" value="FIMBRIAL SUBUNIT ELFA"/>
    <property type="match status" value="1"/>
</dbReference>
<evidence type="ECO:0000256" key="2">
    <source>
        <dbReference type="ARBA" id="ARBA00006671"/>
    </source>
</evidence>
<organism evidence="5 6">
    <name type="scientific">Bordetella hinzii OH87 BAL007II</name>
    <dbReference type="NCBI Taxonomy" id="1331262"/>
    <lineage>
        <taxon>Bacteria</taxon>
        <taxon>Pseudomonadati</taxon>
        <taxon>Pseudomonadota</taxon>
        <taxon>Betaproteobacteria</taxon>
        <taxon>Burkholderiales</taxon>
        <taxon>Alcaligenaceae</taxon>
        <taxon>Bordetella</taxon>
    </lineage>
</organism>
<dbReference type="InterPro" id="IPR039458">
    <property type="entry name" value="FimA-like"/>
</dbReference>
<evidence type="ECO:0000256" key="1">
    <source>
        <dbReference type="ARBA" id="ARBA00004561"/>
    </source>
</evidence>
<name>A0ABR4QYT4_9BORD</name>
<proteinExistence type="inferred from homology"/>
<keyword evidence="6" id="KW-1185">Reference proteome</keyword>
<gene>
    <name evidence="5" type="ORF">L544_4165</name>
</gene>
<reference evidence="5 6" key="1">
    <citation type="submission" date="2014-03" db="EMBL/GenBank/DDBJ databases">
        <title>Genome sequence of Bordetella hinzii.</title>
        <authorList>
            <person name="Register K."/>
            <person name="Harvill E."/>
            <person name="Goodfield L.L."/>
            <person name="Ivanov Y.V."/>
            <person name="Meyer J.A."/>
            <person name="Muse S.J."/>
            <person name="Jacobs N."/>
            <person name="Bendor L."/>
            <person name="Smallridge W.E."/>
            <person name="Brinkac L.M."/>
            <person name="Sanka R."/>
            <person name="Kim M."/>
            <person name="Losada L."/>
        </authorList>
    </citation>
    <scope>NUCLEOTIDE SEQUENCE [LARGE SCALE GENOMIC DNA]</scope>
    <source>
        <strain evidence="5 6">OH87 BAL007II</strain>
    </source>
</reference>
<dbReference type="InterPro" id="IPR050263">
    <property type="entry name" value="Bact_Fimbrial_Adh_Pro"/>
</dbReference>
<dbReference type="Pfam" id="PF16970">
    <property type="entry name" value="FimA"/>
    <property type="match status" value="1"/>
</dbReference>